<dbReference type="AlphaFoldDB" id="A0A328AQ79"/>
<dbReference type="PANTHER" id="PTHR24567:SF68">
    <property type="entry name" value="DNA-BINDING TRANSCRIPTIONAL DUAL REGULATOR CRP"/>
    <property type="match status" value="1"/>
</dbReference>
<dbReference type="SUPFAM" id="SSF46785">
    <property type="entry name" value="Winged helix' DNA-binding domain"/>
    <property type="match status" value="1"/>
</dbReference>
<sequence>MLSPLIALLERYMPLEPAERQALQELANQPRRFPAGADLVLEGDRPKEARLLLSGQAFRHKTLADGRRQIMSFHVPGELLDVQGLFMTMDHSVCALTPCEAAVIPHPKLVAMFEAHPRLALAFWRMNLVEGAVFREWMLGIGRRDAYARVAHLFCEVLIRLRAAGLSDGARAAFPVTQQHLSDALGLSAVHTNRVLQQLRGQGLLSFSGGELVVMDWAGLQAAGEFDPAYLHLSEAN</sequence>
<dbReference type="InterPro" id="IPR036390">
    <property type="entry name" value="WH_DNA-bd_sf"/>
</dbReference>
<dbReference type="OrthoDB" id="7584044at2"/>
<dbReference type="InterPro" id="IPR000595">
    <property type="entry name" value="cNMP-bd_dom"/>
</dbReference>
<dbReference type="Gene3D" id="2.60.120.10">
    <property type="entry name" value="Jelly Rolls"/>
    <property type="match status" value="1"/>
</dbReference>
<dbReference type="Gene3D" id="1.10.10.10">
    <property type="entry name" value="Winged helix-like DNA-binding domain superfamily/Winged helix DNA-binding domain"/>
    <property type="match status" value="1"/>
</dbReference>
<dbReference type="Proteomes" id="UP000249725">
    <property type="component" value="Unassembled WGS sequence"/>
</dbReference>
<dbReference type="EMBL" id="QFYR01000001">
    <property type="protein sequence ID" value="RAK56471.1"/>
    <property type="molecule type" value="Genomic_DNA"/>
</dbReference>
<proteinExistence type="predicted"/>
<dbReference type="Pfam" id="PF00027">
    <property type="entry name" value="cNMP_binding"/>
    <property type="match status" value="1"/>
</dbReference>
<dbReference type="SUPFAM" id="SSF51206">
    <property type="entry name" value="cAMP-binding domain-like"/>
    <property type="match status" value="1"/>
</dbReference>
<keyword evidence="6" id="KW-1185">Reference proteome</keyword>
<evidence type="ECO:0000256" key="2">
    <source>
        <dbReference type="ARBA" id="ARBA00023125"/>
    </source>
</evidence>
<dbReference type="CDD" id="cd00038">
    <property type="entry name" value="CAP_ED"/>
    <property type="match status" value="1"/>
</dbReference>
<comment type="caution">
    <text evidence="5">The sequence shown here is derived from an EMBL/GenBank/DDBJ whole genome shotgun (WGS) entry which is preliminary data.</text>
</comment>
<evidence type="ECO:0000259" key="4">
    <source>
        <dbReference type="PROSITE" id="PS51063"/>
    </source>
</evidence>
<organism evidence="5 6">
    <name type="scientific">Phenylobacterium deserti</name>
    <dbReference type="NCBI Taxonomy" id="1914756"/>
    <lineage>
        <taxon>Bacteria</taxon>
        <taxon>Pseudomonadati</taxon>
        <taxon>Pseudomonadota</taxon>
        <taxon>Alphaproteobacteria</taxon>
        <taxon>Caulobacterales</taxon>
        <taxon>Caulobacteraceae</taxon>
        <taxon>Phenylobacterium</taxon>
    </lineage>
</organism>
<dbReference type="PANTHER" id="PTHR24567">
    <property type="entry name" value="CRP FAMILY TRANSCRIPTIONAL REGULATORY PROTEIN"/>
    <property type="match status" value="1"/>
</dbReference>
<feature type="domain" description="HTH crp-type" evidence="4">
    <location>
        <begin position="144"/>
        <end position="218"/>
    </location>
</feature>
<evidence type="ECO:0000256" key="1">
    <source>
        <dbReference type="ARBA" id="ARBA00023015"/>
    </source>
</evidence>
<evidence type="ECO:0000313" key="6">
    <source>
        <dbReference type="Proteomes" id="UP000249725"/>
    </source>
</evidence>
<dbReference type="InterPro" id="IPR050397">
    <property type="entry name" value="Env_Response_Regulators"/>
</dbReference>
<keyword evidence="2" id="KW-0238">DNA-binding</keyword>
<reference evidence="6" key="1">
    <citation type="submission" date="2018-05" db="EMBL/GenBank/DDBJ databases">
        <authorList>
            <person name="Li X."/>
        </authorList>
    </citation>
    <scope>NUCLEOTIDE SEQUENCE [LARGE SCALE GENOMIC DNA]</scope>
    <source>
        <strain evidence="6">YIM 73061</strain>
    </source>
</reference>
<dbReference type="SMART" id="SM00419">
    <property type="entry name" value="HTH_CRP"/>
    <property type="match status" value="1"/>
</dbReference>
<dbReference type="GO" id="GO:0003700">
    <property type="term" value="F:DNA-binding transcription factor activity"/>
    <property type="evidence" value="ECO:0007669"/>
    <property type="project" value="TreeGrafter"/>
</dbReference>
<dbReference type="InterPro" id="IPR018490">
    <property type="entry name" value="cNMP-bd_dom_sf"/>
</dbReference>
<name>A0A328AQ79_9CAUL</name>
<dbReference type="Pfam" id="PF13545">
    <property type="entry name" value="HTH_Crp_2"/>
    <property type="match status" value="1"/>
</dbReference>
<dbReference type="GO" id="GO:0003677">
    <property type="term" value="F:DNA binding"/>
    <property type="evidence" value="ECO:0007669"/>
    <property type="project" value="UniProtKB-KW"/>
</dbReference>
<gene>
    <name evidence="5" type="ORF">DJ018_00345</name>
</gene>
<keyword evidence="1" id="KW-0805">Transcription regulation</keyword>
<dbReference type="InterPro" id="IPR014710">
    <property type="entry name" value="RmlC-like_jellyroll"/>
</dbReference>
<keyword evidence="3" id="KW-0804">Transcription</keyword>
<evidence type="ECO:0000313" key="5">
    <source>
        <dbReference type="EMBL" id="RAK56471.1"/>
    </source>
</evidence>
<dbReference type="InterPro" id="IPR012318">
    <property type="entry name" value="HTH_CRP"/>
</dbReference>
<dbReference type="PROSITE" id="PS51063">
    <property type="entry name" value="HTH_CRP_2"/>
    <property type="match status" value="1"/>
</dbReference>
<dbReference type="GO" id="GO:0005829">
    <property type="term" value="C:cytosol"/>
    <property type="evidence" value="ECO:0007669"/>
    <property type="project" value="TreeGrafter"/>
</dbReference>
<evidence type="ECO:0000256" key="3">
    <source>
        <dbReference type="ARBA" id="ARBA00023163"/>
    </source>
</evidence>
<accession>A0A328AQ79</accession>
<protein>
    <submittedName>
        <fullName evidence="5">Crp/Fnr family transcriptional regulator</fullName>
    </submittedName>
</protein>
<dbReference type="InterPro" id="IPR036388">
    <property type="entry name" value="WH-like_DNA-bd_sf"/>
</dbReference>
<dbReference type="SMART" id="SM00100">
    <property type="entry name" value="cNMP"/>
    <property type="match status" value="1"/>
</dbReference>